<keyword evidence="4" id="KW-1185">Reference proteome</keyword>
<dbReference type="InterPro" id="IPR045339">
    <property type="entry name" value="DUF6534"/>
</dbReference>
<feature type="transmembrane region" description="Helical" evidence="1">
    <location>
        <begin position="228"/>
        <end position="248"/>
    </location>
</feature>
<protein>
    <recommendedName>
        <fullName evidence="2">DUF6534 domain-containing protein</fullName>
    </recommendedName>
</protein>
<dbReference type="PANTHER" id="PTHR40465:SF1">
    <property type="entry name" value="DUF6534 DOMAIN-CONTAINING PROTEIN"/>
    <property type="match status" value="1"/>
</dbReference>
<feature type="transmembrane region" description="Helical" evidence="1">
    <location>
        <begin position="6"/>
        <end position="33"/>
    </location>
</feature>
<evidence type="ECO:0000313" key="4">
    <source>
        <dbReference type="Proteomes" id="UP000053477"/>
    </source>
</evidence>
<dbReference type="EMBL" id="KQ085929">
    <property type="protein sequence ID" value="KLO15449.1"/>
    <property type="molecule type" value="Genomic_DNA"/>
</dbReference>
<gene>
    <name evidence="3" type="ORF">SCHPADRAFT_938688</name>
</gene>
<feature type="transmembrane region" description="Helical" evidence="1">
    <location>
        <begin position="84"/>
        <end position="104"/>
    </location>
</feature>
<organism evidence="3 4">
    <name type="scientific">Schizopora paradoxa</name>
    <dbReference type="NCBI Taxonomy" id="27342"/>
    <lineage>
        <taxon>Eukaryota</taxon>
        <taxon>Fungi</taxon>
        <taxon>Dikarya</taxon>
        <taxon>Basidiomycota</taxon>
        <taxon>Agaricomycotina</taxon>
        <taxon>Agaricomycetes</taxon>
        <taxon>Hymenochaetales</taxon>
        <taxon>Schizoporaceae</taxon>
        <taxon>Schizopora</taxon>
    </lineage>
</organism>
<feature type="transmembrane region" description="Helical" evidence="1">
    <location>
        <begin position="116"/>
        <end position="136"/>
    </location>
</feature>
<accession>A0A0H2RUC4</accession>
<dbReference type="Proteomes" id="UP000053477">
    <property type="component" value="Unassembled WGS sequence"/>
</dbReference>
<feature type="domain" description="DUF6534" evidence="2">
    <location>
        <begin position="166"/>
        <end position="253"/>
    </location>
</feature>
<evidence type="ECO:0000313" key="3">
    <source>
        <dbReference type="EMBL" id="KLO15449.1"/>
    </source>
</evidence>
<evidence type="ECO:0000256" key="1">
    <source>
        <dbReference type="SAM" id="Phobius"/>
    </source>
</evidence>
<keyword evidence="1" id="KW-1133">Transmembrane helix</keyword>
<sequence length="341" mass="37567">MSFLDEIIGATYIGCLVTATFYGVTFLQAMLYFFRCEEDGKVIKLLVVIVTILDTLHMALVAHYGYIVIVKQFADLTKLAENPWSLPVSILVNVVNDTIIRAFFAYKAYILSGKRLLCVIPLAITIITAFVLTLLADTSTMKISLSVNLSEQTASWKIFASFSLTAFSDLAIAATLCFCLYKSRSGCFDGTNRLIDTLCKYIINTGMFATLWSIGCLLSFALKPRTEITFVFYLSLSKIYTNAFLASLNVRESLRQKSSIVTFIPKSNEASTKPLSFSPRGPDRISCTSSAISASTLPHTPNDLHEKKAFVLPVLPLSSEVLYDGDLNLSGCISSSNDHHV</sequence>
<feature type="transmembrane region" description="Helical" evidence="1">
    <location>
        <begin position="156"/>
        <end position="181"/>
    </location>
</feature>
<dbReference type="OrthoDB" id="3270417at2759"/>
<dbReference type="Pfam" id="PF20152">
    <property type="entry name" value="DUF6534"/>
    <property type="match status" value="1"/>
</dbReference>
<feature type="transmembrane region" description="Helical" evidence="1">
    <location>
        <begin position="45"/>
        <end position="64"/>
    </location>
</feature>
<evidence type="ECO:0000259" key="2">
    <source>
        <dbReference type="Pfam" id="PF20152"/>
    </source>
</evidence>
<feature type="transmembrane region" description="Helical" evidence="1">
    <location>
        <begin position="201"/>
        <end position="222"/>
    </location>
</feature>
<dbReference type="AlphaFoldDB" id="A0A0H2RUC4"/>
<dbReference type="PANTHER" id="PTHR40465">
    <property type="entry name" value="CHROMOSOME 1, WHOLE GENOME SHOTGUN SEQUENCE"/>
    <property type="match status" value="1"/>
</dbReference>
<dbReference type="STRING" id="27342.A0A0H2RUC4"/>
<name>A0A0H2RUC4_9AGAM</name>
<dbReference type="InParanoid" id="A0A0H2RUC4"/>
<keyword evidence="1" id="KW-0812">Transmembrane</keyword>
<reference evidence="3 4" key="1">
    <citation type="submission" date="2015-04" db="EMBL/GenBank/DDBJ databases">
        <title>Complete genome sequence of Schizopora paradoxa KUC8140, a cosmopolitan wood degrader in East Asia.</title>
        <authorList>
            <consortium name="DOE Joint Genome Institute"/>
            <person name="Min B."/>
            <person name="Park H."/>
            <person name="Jang Y."/>
            <person name="Kim J.-J."/>
            <person name="Kim K.H."/>
            <person name="Pangilinan J."/>
            <person name="Lipzen A."/>
            <person name="Riley R."/>
            <person name="Grigoriev I.V."/>
            <person name="Spatafora J.W."/>
            <person name="Choi I.-G."/>
        </authorList>
    </citation>
    <scope>NUCLEOTIDE SEQUENCE [LARGE SCALE GENOMIC DNA]</scope>
    <source>
        <strain evidence="3 4">KUC8140</strain>
    </source>
</reference>
<proteinExistence type="predicted"/>
<keyword evidence="1" id="KW-0472">Membrane</keyword>